<dbReference type="InterPro" id="IPR005817">
    <property type="entry name" value="Wnt"/>
</dbReference>
<reference evidence="11" key="1">
    <citation type="journal article" date="2021" name="Mol. Ecol. Resour.">
        <title>Apolygus lucorum genome provides insights into omnivorousness and mesophyll feeding.</title>
        <authorList>
            <person name="Liu Y."/>
            <person name="Liu H."/>
            <person name="Wang H."/>
            <person name="Huang T."/>
            <person name="Liu B."/>
            <person name="Yang B."/>
            <person name="Yin L."/>
            <person name="Li B."/>
            <person name="Zhang Y."/>
            <person name="Zhang S."/>
            <person name="Jiang F."/>
            <person name="Zhang X."/>
            <person name="Ren Y."/>
            <person name="Wang B."/>
            <person name="Wang S."/>
            <person name="Lu Y."/>
            <person name="Wu K."/>
            <person name="Fan W."/>
            <person name="Wang G."/>
        </authorList>
    </citation>
    <scope>NUCLEOTIDE SEQUENCE</scope>
    <source>
        <strain evidence="11">12Hb</strain>
    </source>
</reference>
<dbReference type="InterPro" id="IPR043158">
    <property type="entry name" value="Wnt_C"/>
</dbReference>
<dbReference type="SMART" id="SM00097">
    <property type="entry name" value="WNT1"/>
    <property type="match status" value="1"/>
</dbReference>
<evidence type="ECO:0000256" key="6">
    <source>
        <dbReference type="ARBA" id="ARBA00022687"/>
    </source>
</evidence>
<evidence type="ECO:0000313" key="12">
    <source>
        <dbReference type="Proteomes" id="UP000466442"/>
    </source>
</evidence>
<evidence type="ECO:0000256" key="10">
    <source>
        <dbReference type="SAM" id="SignalP"/>
    </source>
</evidence>
<keyword evidence="8" id="KW-0449">Lipoprotein</keyword>
<evidence type="ECO:0000256" key="3">
    <source>
        <dbReference type="ARBA" id="ARBA00022473"/>
    </source>
</evidence>
<dbReference type="AlphaFoldDB" id="A0A8S9Y4A9"/>
<keyword evidence="12" id="KW-1185">Reference proteome</keyword>
<dbReference type="Pfam" id="PF00110">
    <property type="entry name" value="wnt"/>
    <property type="match status" value="1"/>
</dbReference>
<comment type="caution">
    <text evidence="11">The sequence shown here is derived from an EMBL/GenBank/DDBJ whole genome shotgun (WGS) entry which is preliminary data.</text>
</comment>
<dbReference type="PANTHER" id="PTHR12027">
    <property type="entry name" value="WNT RELATED"/>
    <property type="match status" value="1"/>
</dbReference>
<evidence type="ECO:0000313" key="11">
    <source>
        <dbReference type="EMBL" id="KAF6215411.1"/>
    </source>
</evidence>
<dbReference type="PANTHER" id="PTHR12027:SF98">
    <property type="entry name" value="PROTEIN WNT"/>
    <property type="match status" value="1"/>
</dbReference>
<dbReference type="EMBL" id="WIXP02000002">
    <property type="protein sequence ID" value="KAF6215411.1"/>
    <property type="molecule type" value="Genomic_DNA"/>
</dbReference>
<dbReference type="GO" id="GO:0005125">
    <property type="term" value="F:cytokine activity"/>
    <property type="evidence" value="ECO:0007669"/>
    <property type="project" value="TreeGrafter"/>
</dbReference>
<feature type="signal peptide" evidence="10">
    <location>
        <begin position="1"/>
        <end position="19"/>
    </location>
</feature>
<dbReference type="InterPro" id="IPR018161">
    <property type="entry name" value="Wnt_CS"/>
</dbReference>
<dbReference type="PRINTS" id="PR01349">
    <property type="entry name" value="WNTPROTEIN"/>
</dbReference>
<evidence type="ECO:0000256" key="4">
    <source>
        <dbReference type="ARBA" id="ARBA00022525"/>
    </source>
</evidence>
<dbReference type="FunFam" id="3.30.2460.20:FF:000001">
    <property type="entry name" value="Wnt homolog"/>
    <property type="match status" value="1"/>
</dbReference>
<keyword evidence="7" id="KW-1015">Disulfide bond</keyword>
<dbReference type="OrthoDB" id="5945655at2759"/>
<evidence type="ECO:0000256" key="2">
    <source>
        <dbReference type="ARBA" id="ARBA00005683"/>
    </source>
</evidence>
<gene>
    <name evidence="11" type="ORF">GE061_010163</name>
</gene>
<dbReference type="GO" id="GO:0030182">
    <property type="term" value="P:neuron differentiation"/>
    <property type="evidence" value="ECO:0007669"/>
    <property type="project" value="TreeGrafter"/>
</dbReference>
<keyword evidence="4" id="KW-0964">Secreted</keyword>
<keyword evidence="6 9" id="KW-0879">Wnt signaling pathway</keyword>
<organism evidence="11 12">
    <name type="scientific">Apolygus lucorum</name>
    <name type="common">Small green plant bug</name>
    <name type="synonym">Lygocoris lucorum</name>
    <dbReference type="NCBI Taxonomy" id="248454"/>
    <lineage>
        <taxon>Eukaryota</taxon>
        <taxon>Metazoa</taxon>
        <taxon>Ecdysozoa</taxon>
        <taxon>Arthropoda</taxon>
        <taxon>Hexapoda</taxon>
        <taxon>Insecta</taxon>
        <taxon>Pterygota</taxon>
        <taxon>Neoptera</taxon>
        <taxon>Paraneoptera</taxon>
        <taxon>Hemiptera</taxon>
        <taxon>Heteroptera</taxon>
        <taxon>Panheteroptera</taxon>
        <taxon>Cimicomorpha</taxon>
        <taxon>Miridae</taxon>
        <taxon>Mirini</taxon>
        <taxon>Apolygus</taxon>
    </lineage>
</organism>
<accession>A0A8S9Y4A9</accession>
<comment type="subcellular location">
    <subcellularLocation>
        <location evidence="1 9">Secreted</location>
        <location evidence="1 9">Extracellular space</location>
        <location evidence="1 9">Extracellular matrix</location>
    </subcellularLocation>
</comment>
<dbReference type="Gene3D" id="3.30.2460.20">
    <property type="match status" value="1"/>
</dbReference>
<evidence type="ECO:0000256" key="9">
    <source>
        <dbReference type="RuleBase" id="RU003500"/>
    </source>
</evidence>
<dbReference type="GO" id="GO:0005109">
    <property type="term" value="F:frizzled binding"/>
    <property type="evidence" value="ECO:0007669"/>
    <property type="project" value="TreeGrafter"/>
</dbReference>
<evidence type="ECO:0000256" key="1">
    <source>
        <dbReference type="ARBA" id="ARBA00004498"/>
    </source>
</evidence>
<evidence type="ECO:0000256" key="8">
    <source>
        <dbReference type="ARBA" id="ARBA00023288"/>
    </source>
</evidence>
<comment type="similarity">
    <text evidence="2 9">Belongs to the Wnt family.</text>
</comment>
<name>A0A8S9Y4A9_APOLU</name>
<dbReference type="GO" id="GO:0060560">
    <property type="term" value="P:developmental growth involved in morphogenesis"/>
    <property type="evidence" value="ECO:0007669"/>
    <property type="project" value="UniProtKB-ARBA"/>
</dbReference>
<evidence type="ECO:0000256" key="7">
    <source>
        <dbReference type="ARBA" id="ARBA00023157"/>
    </source>
</evidence>
<comment type="function">
    <text evidence="9">Ligand for members of the frizzled family of seven transmembrane receptors.</text>
</comment>
<keyword evidence="5" id="KW-0272">Extracellular matrix</keyword>
<protein>
    <recommendedName>
        <fullName evidence="9">Protein Wnt</fullName>
    </recommendedName>
</protein>
<sequence length="353" mass="39701">MPALVLLMVATTIFTGATGLQGRSSPVCRNLAGLDRSQVEVCMKHPELTLAAMQGLNSAAKECQFQFRHHRWNCSNLTSRNRNPTTSLMLKRGYRESGYAHAIMAAGVAHAVAKACAQGKILECGCELHRSGRQGGPASRNWKWGGCSHNLQFGLEFSKKFLDVRESNNGDILSKVSLHNNEAGRQAVARNMQVRCKCHGVSGSCELKTCWRAAPDMRQIGQVLKERFREAVMVEESNQGGPQAAFLEKKRRRRRKKKKKRKRKVKDMHQSLVFYEKSPSFCDKDTTMEMPGTTGRVCNRSSRGVDGCSSLCCGRGYNIIRRRRTDRCNCKFVWCCYVTCKNCTTDEWITVCK</sequence>
<proteinExistence type="inferred from homology"/>
<dbReference type="GO" id="GO:0000902">
    <property type="term" value="P:cell morphogenesis"/>
    <property type="evidence" value="ECO:0007669"/>
    <property type="project" value="UniProtKB-ARBA"/>
</dbReference>
<dbReference type="GO" id="GO:0045165">
    <property type="term" value="P:cell fate commitment"/>
    <property type="evidence" value="ECO:0007669"/>
    <property type="project" value="TreeGrafter"/>
</dbReference>
<keyword evidence="10" id="KW-0732">Signal</keyword>
<dbReference type="Proteomes" id="UP000466442">
    <property type="component" value="Unassembled WGS sequence"/>
</dbReference>
<keyword evidence="3 9" id="KW-0217">Developmental protein</keyword>
<dbReference type="GO" id="GO:0007517">
    <property type="term" value="P:muscle organ development"/>
    <property type="evidence" value="ECO:0007669"/>
    <property type="project" value="UniProtKB-ARBA"/>
</dbReference>
<feature type="chain" id="PRO_5035788386" description="Protein Wnt" evidence="10">
    <location>
        <begin position="20"/>
        <end position="353"/>
    </location>
</feature>
<dbReference type="GO" id="GO:0060070">
    <property type="term" value="P:canonical Wnt signaling pathway"/>
    <property type="evidence" value="ECO:0007669"/>
    <property type="project" value="TreeGrafter"/>
</dbReference>
<evidence type="ECO:0000256" key="5">
    <source>
        <dbReference type="ARBA" id="ARBA00022530"/>
    </source>
</evidence>
<dbReference type="GO" id="GO:0005615">
    <property type="term" value="C:extracellular space"/>
    <property type="evidence" value="ECO:0007669"/>
    <property type="project" value="TreeGrafter"/>
</dbReference>
<dbReference type="PROSITE" id="PS00246">
    <property type="entry name" value="WNT1"/>
    <property type="match status" value="1"/>
</dbReference>